<gene>
    <name evidence="8" type="ORF">GCM10007932_46240</name>
</gene>
<dbReference type="InterPro" id="IPR001851">
    <property type="entry name" value="ABC_transp_permease"/>
</dbReference>
<dbReference type="Proteomes" id="UP001156690">
    <property type="component" value="Unassembled WGS sequence"/>
</dbReference>
<evidence type="ECO:0000256" key="1">
    <source>
        <dbReference type="ARBA" id="ARBA00004429"/>
    </source>
</evidence>
<reference evidence="9" key="1">
    <citation type="journal article" date="2019" name="Int. J. Syst. Evol. Microbiol.">
        <title>The Global Catalogue of Microorganisms (GCM) 10K type strain sequencing project: providing services to taxonomists for standard genome sequencing and annotation.</title>
        <authorList>
            <consortium name="The Broad Institute Genomics Platform"/>
            <consortium name="The Broad Institute Genome Sequencing Center for Infectious Disease"/>
            <person name="Wu L."/>
            <person name="Ma J."/>
        </authorList>
    </citation>
    <scope>NUCLEOTIDE SEQUENCE [LARGE SCALE GENOMIC DNA]</scope>
    <source>
        <strain evidence="9">NBRC 15640</strain>
    </source>
</reference>
<name>A0AAV5NXE5_9VIBR</name>
<comment type="caution">
    <text evidence="8">The sequence shown here is derived from an EMBL/GenBank/DDBJ whole genome shotgun (WGS) entry which is preliminary data.</text>
</comment>
<comment type="subcellular location">
    <subcellularLocation>
        <location evidence="1">Cell inner membrane</location>
        <topology evidence="1">Multi-pass membrane protein</topology>
    </subcellularLocation>
</comment>
<dbReference type="GO" id="GO:0022857">
    <property type="term" value="F:transmembrane transporter activity"/>
    <property type="evidence" value="ECO:0007669"/>
    <property type="project" value="InterPro"/>
</dbReference>
<comment type="similarity">
    <text evidence="2">Belongs to the binding-protein-dependent transport system permease family. AraH/RbsC subfamily.</text>
</comment>
<protein>
    <submittedName>
        <fullName evidence="8">Monosaccharide-transporting ATPase</fullName>
    </submittedName>
</protein>
<keyword evidence="5 7" id="KW-1133">Transmembrane helix</keyword>
<feature type="transmembrane region" description="Helical" evidence="7">
    <location>
        <begin position="33"/>
        <end position="59"/>
    </location>
</feature>
<dbReference type="GO" id="GO:0005886">
    <property type="term" value="C:plasma membrane"/>
    <property type="evidence" value="ECO:0007669"/>
    <property type="project" value="UniProtKB-SubCell"/>
</dbReference>
<keyword evidence="9" id="KW-1185">Reference proteome</keyword>
<organism evidence="8 9">
    <name type="scientific">Vibrio penaeicida</name>
    <dbReference type="NCBI Taxonomy" id="104609"/>
    <lineage>
        <taxon>Bacteria</taxon>
        <taxon>Pseudomonadati</taxon>
        <taxon>Pseudomonadota</taxon>
        <taxon>Gammaproteobacteria</taxon>
        <taxon>Vibrionales</taxon>
        <taxon>Vibrionaceae</taxon>
        <taxon>Vibrio</taxon>
    </lineage>
</organism>
<evidence type="ECO:0000256" key="6">
    <source>
        <dbReference type="ARBA" id="ARBA00023136"/>
    </source>
</evidence>
<accession>A0AAV5NXE5</accession>
<proteinExistence type="inferred from homology"/>
<dbReference type="Pfam" id="PF02653">
    <property type="entry name" value="BPD_transp_2"/>
    <property type="match status" value="1"/>
</dbReference>
<dbReference type="PANTHER" id="PTHR32196">
    <property type="entry name" value="ABC TRANSPORTER PERMEASE PROTEIN YPHD-RELATED-RELATED"/>
    <property type="match status" value="1"/>
</dbReference>
<feature type="transmembrane region" description="Helical" evidence="7">
    <location>
        <begin position="111"/>
        <end position="132"/>
    </location>
</feature>
<feature type="transmembrane region" description="Helical" evidence="7">
    <location>
        <begin position="232"/>
        <end position="253"/>
    </location>
</feature>
<keyword evidence="3" id="KW-1003">Cell membrane</keyword>
<feature type="transmembrane region" description="Helical" evidence="7">
    <location>
        <begin position="71"/>
        <end position="99"/>
    </location>
</feature>
<dbReference type="RefSeq" id="WP_126608688.1">
    <property type="nucleotide sequence ID" value="NZ_AP025144.1"/>
</dbReference>
<dbReference type="AlphaFoldDB" id="A0AAV5NXE5"/>
<feature type="transmembrane region" description="Helical" evidence="7">
    <location>
        <begin position="286"/>
        <end position="305"/>
    </location>
</feature>
<feature type="transmembrane region" description="Helical" evidence="7">
    <location>
        <begin position="180"/>
        <end position="201"/>
    </location>
</feature>
<evidence type="ECO:0000313" key="8">
    <source>
        <dbReference type="EMBL" id="GLQ75262.1"/>
    </source>
</evidence>
<evidence type="ECO:0000256" key="4">
    <source>
        <dbReference type="ARBA" id="ARBA00022692"/>
    </source>
</evidence>
<feature type="transmembrane region" description="Helical" evidence="7">
    <location>
        <begin position="259"/>
        <end position="279"/>
    </location>
</feature>
<evidence type="ECO:0000256" key="3">
    <source>
        <dbReference type="ARBA" id="ARBA00022475"/>
    </source>
</evidence>
<evidence type="ECO:0000313" key="9">
    <source>
        <dbReference type="Proteomes" id="UP001156690"/>
    </source>
</evidence>
<keyword evidence="4 7" id="KW-0812">Transmembrane</keyword>
<dbReference type="EMBL" id="BSNX01000067">
    <property type="protein sequence ID" value="GLQ75262.1"/>
    <property type="molecule type" value="Genomic_DNA"/>
</dbReference>
<evidence type="ECO:0000256" key="7">
    <source>
        <dbReference type="SAM" id="Phobius"/>
    </source>
</evidence>
<feature type="transmembrane region" description="Helical" evidence="7">
    <location>
        <begin position="144"/>
        <end position="168"/>
    </location>
</feature>
<keyword evidence="6 7" id="KW-0472">Membrane</keyword>
<dbReference type="CDD" id="cd06579">
    <property type="entry name" value="TM_PBP1_transp_AraH_like"/>
    <property type="match status" value="1"/>
</dbReference>
<evidence type="ECO:0000256" key="5">
    <source>
        <dbReference type="ARBA" id="ARBA00022989"/>
    </source>
</evidence>
<evidence type="ECO:0000256" key="2">
    <source>
        <dbReference type="ARBA" id="ARBA00007942"/>
    </source>
</evidence>
<sequence length="335" mass="35594">MKTEFVNNSGMTEKVEHKGLLPLISRFAGAREAALVAIIVILFVVMSFASPYFLTWANMRAMLLSFSTEGLVVVGMTILLIVGGFDLSVGAVMCLSMVIAGKLFLLGMDPWVASLVAIAACAGIGSIMGVCVTKVGLSHFMTTLAFLGIARGLCFVITEGSPLSLYSLPPEFKFIGQGDVFGLPFSVIIFIAVIFLSDYMLRNLLMFRRVYYTGSNEKAALYSGIRTDRIKFWTTVLCSSMAGLAGIIFMSKFGGATPTFGVGLELNVIAAAVIGGASLNGGAGTIFGAILGIALLSIVSSSLILLNVPVYWQELIRGLILLSAIAIDHVIQSKK</sequence>